<dbReference type="Proteomes" id="UP001186974">
    <property type="component" value="Unassembled WGS sequence"/>
</dbReference>
<organism evidence="1 2">
    <name type="scientific">Coniosporium uncinatum</name>
    <dbReference type="NCBI Taxonomy" id="93489"/>
    <lineage>
        <taxon>Eukaryota</taxon>
        <taxon>Fungi</taxon>
        <taxon>Dikarya</taxon>
        <taxon>Ascomycota</taxon>
        <taxon>Pezizomycotina</taxon>
        <taxon>Dothideomycetes</taxon>
        <taxon>Dothideomycetes incertae sedis</taxon>
        <taxon>Coniosporium</taxon>
    </lineage>
</organism>
<comment type="caution">
    <text evidence="1">The sequence shown here is derived from an EMBL/GenBank/DDBJ whole genome shotgun (WGS) entry which is preliminary data.</text>
</comment>
<evidence type="ECO:0000313" key="1">
    <source>
        <dbReference type="EMBL" id="KAK3063687.1"/>
    </source>
</evidence>
<protein>
    <submittedName>
        <fullName evidence="1">Uncharacterized protein</fullName>
    </submittedName>
</protein>
<accession>A0ACC3D984</accession>
<evidence type="ECO:0000313" key="2">
    <source>
        <dbReference type="Proteomes" id="UP001186974"/>
    </source>
</evidence>
<proteinExistence type="predicted"/>
<name>A0ACC3D984_9PEZI</name>
<reference evidence="1" key="1">
    <citation type="submission" date="2024-09" db="EMBL/GenBank/DDBJ databases">
        <title>Black Yeasts Isolated from many extreme environments.</title>
        <authorList>
            <person name="Coleine C."/>
            <person name="Stajich J.E."/>
            <person name="Selbmann L."/>
        </authorList>
    </citation>
    <scope>NUCLEOTIDE SEQUENCE</scope>
    <source>
        <strain evidence="1">CCFEE 5737</strain>
    </source>
</reference>
<keyword evidence="2" id="KW-1185">Reference proteome</keyword>
<gene>
    <name evidence="1" type="ORF">LTS18_013560</name>
</gene>
<dbReference type="EMBL" id="JAWDJW010006754">
    <property type="protein sequence ID" value="KAK3063687.1"/>
    <property type="molecule type" value="Genomic_DNA"/>
</dbReference>
<sequence>MSQPHHHAFVILGAGVVGLTTALSLRTAYPSAHITILAKHLPGDRSAEYASPWAGANWFSVGTTDDPMQAYEEITFHKLDELMRKHPEAGIARLPIRSIFDSEMGESGIFDSVDGEKGELWYSHLVGPIHSLPASQLPAGATFGLDIPSTFILNTQTYLPWLHHRCLSLNIHFIRRAYPSLARLSVDFPRASVIINCSGLGALTLADVRDTSVYPVRGQIVLLAEPRTPLQRMYFRSPRRVDPTTTYVFPRPLGGGIILGGSRQADDWNADVDYELAEDIMRRCCKLCPELGPREGLEVVGHGVGFRPGRKGGVRVEVERRREDWGCPVVHCYGAGGAGYQGSWGMGGRVVELVRGVLEGRAKL</sequence>